<keyword evidence="1 2" id="KW-0129">CBS domain</keyword>
<dbReference type="SUPFAM" id="SSF54631">
    <property type="entry name" value="CBS-domain pair"/>
    <property type="match status" value="1"/>
</dbReference>
<evidence type="ECO:0000256" key="2">
    <source>
        <dbReference type="PROSITE-ProRule" id="PRU00703"/>
    </source>
</evidence>
<dbReference type="InterPro" id="IPR046342">
    <property type="entry name" value="CBS_dom_sf"/>
</dbReference>
<comment type="caution">
    <text evidence="4">The sequence shown here is derived from an EMBL/GenBank/DDBJ whole genome shotgun (WGS) entry which is preliminary data.</text>
</comment>
<reference evidence="4 5" key="1">
    <citation type="journal article" date="2012" name="J. Bacteriol.">
        <title>Genome Sequence of "Candidatus Nitrosoarchaeum limnia" BG20, a Low-Salinity Ammonia-Oxidizing Archaeon from the San Francisco Bay Estuary.</title>
        <authorList>
            <person name="Mosier A.C."/>
            <person name="Allen E.E."/>
            <person name="Kim M."/>
            <person name="Ferriera S."/>
            <person name="Francis C.A."/>
        </authorList>
    </citation>
    <scope>NUCLEOTIDE SEQUENCE [LARGE SCALE GENOMIC DNA]</scope>
    <source>
        <strain evidence="4 5">BG20</strain>
    </source>
</reference>
<evidence type="ECO:0000313" key="4">
    <source>
        <dbReference type="EMBL" id="EPA05777.1"/>
    </source>
</evidence>
<dbReference type="PANTHER" id="PTHR43080">
    <property type="entry name" value="CBS DOMAIN-CONTAINING PROTEIN CBSX3, MITOCHONDRIAL"/>
    <property type="match status" value="1"/>
</dbReference>
<dbReference type="EMBL" id="AHJG01000149">
    <property type="protein sequence ID" value="EPA05777.1"/>
    <property type="molecule type" value="Genomic_DNA"/>
</dbReference>
<dbReference type="InterPro" id="IPR051257">
    <property type="entry name" value="Diverse_CBS-Domain"/>
</dbReference>
<dbReference type="PANTHER" id="PTHR43080:SF2">
    <property type="entry name" value="CBS DOMAIN-CONTAINING PROTEIN"/>
    <property type="match status" value="1"/>
</dbReference>
<accession>S2EMM3</accession>
<proteinExistence type="predicted"/>
<gene>
    <name evidence="4" type="ORF">BG20_I2053</name>
</gene>
<dbReference type="OrthoDB" id="43333at2157"/>
<dbReference type="Pfam" id="PF00571">
    <property type="entry name" value="CBS"/>
    <property type="match status" value="2"/>
</dbReference>
<dbReference type="SMART" id="SM00116">
    <property type="entry name" value="CBS"/>
    <property type="match status" value="2"/>
</dbReference>
<dbReference type="PROSITE" id="PS51371">
    <property type="entry name" value="CBS"/>
    <property type="match status" value="2"/>
</dbReference>
<dbReference type="InterPro" id="IPR000644">
    <property type="entry name" value="CBS_dom"/>
</dbReference>
<feature type="domain" description="CBS" evidence="3">
    <location>
        <begin position="79"/>
        <end position="134"/>
    </location>
</feature>
<keyword evidence="5" id="KW-1185">Reference proteome</keyword>
<dbReference type="Proteomes" id="UP000014065">
    <property type="component" value="Unassembled WGS sequence"/>
</dbReference>
<evidence type="ECO:0000313" key="5">
    <source>
        <dbReference type="Proteomes" id="UP000014065"/>
    </source>
</evidence>
<organism evidence="4 5">
    <name type="scientific">Candidatus Nitrosarchaeum limnium BG20</name>
    <dbReference type="NCBI Taxonomy" id="859192"/>
    <lineage>
        <taxon>Archaea</taxon>
        <taxon>Nitrososphaerota</taxon>
        <taxon>Nitrososphaeria</taxon>
        <taxon>Nitrosopumilales</taxon>
        <taxon>Nitrosopumilaceae</taxon>
        <taxon>Nitrosarchaeum</taxon>
    </lineage>
</organism>
<dbReference type="AlphaFoldDB" id="S2EMM3"/>
<name>S2EMM3_9ARCH</name>
<protein>
    <submittedName>
        <fullName evidence="4">CBS domain protein</fullName>
    </submittedName>
</protein>
<feature type="domain" description="CBS" evidence="3">
    <location>
        <begin position="15"/>
        <end position="72"/>
    </location>
</feature>
<dbReference type="RefSeq" id="WP_010191538.1">
    <property type="nucleotide sequence ID" value="NZ_AHJG01000149.1"/>
</dbReference>
<sequence>MSDSEKTKISINNFMTRNIKSIQSNTSVKDASKIMYESHIPSLVVQDSEEILGIVTYEDIAVALTIYENKPETEIKEIMSSPIISVKSDASILDAVELMLAKKIHELPVIDDGKIKGIISSTDLIVLLSMINEEHLYEVVRGQISK</sequence>
<evidence type="ECO:0000259" key="3">
    <source>
        <dbReference type="PROSITE" id="PS51371"/>
    </source>
</evidence>
<dbReference type="Gene3D" id="3.10.580.10">
    <property type="entry name" value="CBS-domain"/>
    <property type="match status" value="1"/>
</dbReference>
<evidence type="ECO:0000256" key="1">
    <source>
        <dbReference type="ARBA" id="ARBA00023122"/>
    </source>
</evidence>